<dbReference type="Proteomes" id="UP000559027">
    <property type="component" value="Unassembled WGS sequence"/>
</dbReference>
<name>A0A8H5FTH6_9AGAR</name>
<proteinExistence type="predicted"/>
<dbReference type="InterPro" id="IPR054416">
    <property type="entry name" value="GST_UstS-like_C"/>
</dbReference>
<reference evidence="2 3" key="1">
    <citation type="journal article" date="2020" name="ISME J.">
        <title>Uncovering the hidden diversity of litter-decomposition mechanisms in mushroom-forming fungi.</title>
        <authorList>
            <person name="Floudas D."/>
            <person name="Bentzer J."/>
            <person name="Ahren D."/>
            <person name="Johansson T."/>
            <person name="Persson P."/>
            <person name="Tunlid A."/>
        </authorList>
    </citation>
    <scope>NUCLEOTIDE SEQUENCE [LARGE SCALE GENOMIC DNA]</scope>
    <source>
        <strain evidence="2 3">CBS 146.42</strain>
    </source>
</reference>
<dbReference type="Gene3D" id="3.40.30.10">
    <property type="entry name" value="Glutaredoxin"/>
    <property type="match status" value="1"/>
</dbReference>
<dbReference type="PANTHER" id="PTHR43968:SF6">
    <property type="entry name" value="GLUTATHIONE S-TRANSFERASE OMEGA"/>
    <property type="match status" value="1"/>
</dbReference>
<keyword evidence="3" id="KW-1185">Reference proteome</keyword>
<dbReference type="SUPFAM" id="SSF52833">
    <property type="entry name" value="Thioredoxin-like"/>
    <property type="match status" value="1"/>
</dbReference>
<evidence type="ECO:0000313" key="2">
    <source>
        <dbReference type="EMBL" id="KAF5348611.1"/>
    </source>
</evidence>
<dbReference type="InterPro" id="IPR050983">
    <property type="entry name" value="GST_Omega/HSP26"/>
</dbReference>
<evidence type="ECO:0000259" key="1">
    <source>
        <dbReference type="PROSITE" id="PS50404"/>
    </source>
</evidence>
<dbReference type="EMBL" id="JAACJO010000019">
    <property type="protein sequence ID" value="KAF5348611.1"/>
    <property type="molecule type" value="Genomic_DNA"/>
</dbReference>
<gene>
    <name evidence="2" type="ORF">D9756_009572</name>
</gene>
<dbReference type="InterPro" id="IPR036282">
    <property type="entry name" value="Glutathione-S-Trfase_C_sf"/>
</dbReference>
<dbReference type="Gene3D" id="1.20.1050.10">
    <property type="match status" value="1"/>
</dbReference>
<dbReference type="Pfam" id="PF22041">
    <property type="entry name" value="GST_C_7"/>
    <property type="match status" value="1"/>
</dbReference>
<accession>A0A8H5FTH6</accession>
<dbReference type="PROSITE" id="PS50404">
    <property type="entry name" value="GST_NTER"/>
    <property type="match status" value="1"/>
</dbReference>
<dbReference type="OrthoDB" id="4951845at2759"/>
<organism evidence="2 3">
    <name type="scientific">Leucocoprinus leucothites</name>
    <dbReference type="NCBI Taxonomy" id="201217"/>
    <lineage>
        <taxon>Eukaryota</taxon>
        <taxon>Fungi</taxon>
        <taxon>Dikarya</taxon>
        <taxon>Basidiomycota</taxon>
        <taxon>Agaricomycotina</taxon>
        <taxon>Agaricomycetes</taxon>
        <taxon>Agaricomycetidae</taxon>
        <taxon>Agaricales</taxon>
        <taxon>Agaricineae</taxon>
        <taxon>Agaricaceae</taxon>
        <taxon>Leucocoprinus</taxon>
    </lineage>
</organism>
<feature type="domain" description="GST N-terminal" evidence="1">
    <location>
        <begin position="7"/>
        <end position="98"/>
    </location>
</feature>
<dbReference type="SUPFAM" id="SSF47616">
    <property type="entry name" value="GST C-terminal domain-like"/>
    <property type="match status" value="1"/>
</dbReference>
<protein>
    <recommendedName>
        <fullName evidence="1">GST N-terminal domain-containing protein</fullName>
    </recommendedName>
</protein>
<dbReference type="PANTHER" id="PTHR43968">
    <property type="match status" value="1"/>
</dbReference>
<evidence type="ECO:0000313" key="3">
    <source>
        <dbReference type="Proteomes" id="UP000559027"/>
    </source>
</evidence>
<sequence>MITFYDLAAKDGIQTWSPNPWKTRYVLNYKKLPYKTVRLEYPDIESEYKKLGIPPSGINFDGTSLYTSPSIIDEATKTPVTDSYKIAEYLDKAYPNTPPVFPPGTEVFQAAFYDQVNELIGPLWPLLLPRIPRNLLNPPSAEYFTRTRSVLFGMPLSHAEPQGEKKIEAWQRVQVVFEIINGWLSKSSGPYFMGDTVTFSDFVIAALLDGIRICFGEESKEWKNVQTWNDGRWKTFLTSLEKYANVEN</sequence>
<comment type="caution">
    <text evidence="2">The sequence shown here is derived from an EMBL/GenBank/DDBJ whole genome shotgun (WGS) entry which is preliminary data.</text>
</comment>
<dbReference type="GO" id="GO:0005737">
    <property type="term" value="C:cytoplasm"/>
    <property type="evidence" value="ECO:0007669"/>
    <property type="project" value="TreeGrafter"/>
</dbReference>
<dbReference type="InterPro" id="IPR004045">
    <property type="entry name" value="Glutathione_S-Trfase_N"/>
</dbReference>
<dbReference type="InterPro" id="IPR036249">
    <property type="entry name" value="Thioredoxin-like_sf"/>
</dbReference>
<dbReference type="Pfam" id="PF13409">
    <property type="entry name" value="GST_N_2"/>
    <property type="match status" value="1"/>
</dbReference>
<dbReference type="AlphaFoldDB" id="A0A8H5FTH6"/>